<feature type="compositionally biased region" description="Basic residues" evidence="1">
    <location>
        <begin position="58"/>
        <end position="79"/>
    </location>
</feature>
<gene>
    <name evidence="3" type="ORF">CTEN210_07673</name>
</gene>
<name>A0AAD3H5C0_9STRA</name>
<keyword evidence="2" id="KW-0732">Signal</keyword>
<dbReference type="AlphaFoldDB" id="A0AAD3H5C0"/>
<feature type="region of interest" description="Disordered" evidence="1">
    <location>
        <begin position="52"/>
        <end position="86"/>
    </location>
</feature>
<proteinExistence type="predicted"/>
<organism evidence="3 4">
    <name type="scientific">Chaetoceros tenuissimus</name>
    <dbReference type="NCBI Taxonomy" id="426638"/>
    <lineage>
        <taxon>Eukaryota</taxon>
        <taxon>Sar</taxon>
        <taxon>Stramenopiles</taxon>
        <taxon>Ochrophyta</taxon>
        <taxon>Bacillariophyta</taxon>
        <taxon>Coscinodiscophyceae</taxon>
        <taxon>Chaetocerotophycidae</taxon>
        <taxon>Chaetocerotales</taxon>
        <taxon>Chaetocerotaceae</taxon>
        <taxon>Chaetoceros</taxon>
    </lineage>
</organism>
<feature type="signal peptide" evidence="2">
    <location>
        <begin position="1"/>
        <end position="22"/>
    </location>
</feature>
<sequence length="204" mass="22966">MTAIVWKKILSVLLYIIATTDASSNLRSTSGSDIEQNEVHWENLRSTIMEDGQIYHDRSRRNTKSKKSTKSKKAKRSKSKKSEVVNTADTNNQIFSRTSKIKTEEEVQIETAAPTFVPSTSASPSSIPSSSPTLVFDLGNCETYDYYWKKDLYHTCGSDWSTCECKGASWRIEKGDIDCATATCPFNCDVCYFCLMEVNPCINF</sequence>
<dbReference type="EMBL" id="BLLK01000045">
    <property type="protein sequence ID" value="GFH51197.1"/>
    <property type="molecule type" value="Genomic_DNA"/>
</dbReference>
<reference evidence="3 4" key="1">
    <citation type="journal article" date="2021" name="Sci. Rep.">
        <title>The genome of the diatom Chaetoceros tenuissimus carries an ancient integrated fragment of an extant virus.</title>
        <authorList>
            <person name="Hongo Y."/>
            <person name="Kimura K."/>
            <person name="Takaki Y."/>
            <person name="Yoshida Y."/>
            <person name="Baba S."/>
            <person name="Kobayashi G."/>
            <person name="Nagasaki K."/>
            <person name="Hano T."/>
            <person name="Tomaru Y."/>
        </authorList>
    </citation>
    <scope>NUCLEOTIDE SEQUENCE [LARGE SCALE GENOMIC DNA]</scope>
    <source>
        <strain evidence="3 4">NIES-3715</strain>
    </source>
</reference>
<evidence type="ECO:0000313" key="3">
    <source>
        <dbReference type="EMBL" id="GFH51197.1"/>
    </source>
</evidence>
<keyword evidence="4" id="KW-1185">Reference proteome</keyword>
<feature type="chain" id="PRO_5042203633" evidence="2">
    <location>
        <begin position="23"/>
        <end position="204"/>
    </location>
</feature>
<evidence type="ECO:0000256" key="2">
    <source>
        <dbReference type="SAM" id="SignalP"/>
    </source>
</evidence>
<comment type="caution">
    <text evidence="3">The sequence shown here is derived from an EMBL/GenBank/DDBJ whole genome shotgun (WGS) entry which is preliminary data.</text>
</comment>
<evidence type="ECO:0000313" key="4">
    <source>
        <dbReference type="Proteomes" id="UP001054902"/>
    </source>
</evidence>
<accession>A0AAD3H5C0</accession>
<protein>
    <submittedName>
        <fullName evidence="3">Uncharacterized protein</fullName>
    </submittedName>
</protein>
<evidence type="ECO:0000256" key="1">
    <source>
        <dbReference type="SAM" id="MobiDB-lite"/>
    </source>
</evidence>
<dbReference type="Proteomes" id="UP001054902">
    <property type="component" value="Unassembled WGS sequence"/>
</dbReference>